<dbReference type="EMBL" id="JH668223">
    <property type="protein sequence ID" value="EIM24195.1"/>
    <property type="molecule type" value="Genomic_DNA"/>
</dbReference>
<evidence type="ECO:0000313" key="1">
    <source>
        <dbReference type="EMBL" id="EIM24195.1"/>
    </source>
</evidence>
<protein>
    <submittedName>
        <fullName evidence="1">Uncharacterized protein</fullName>
    </submittedName>
</protein>
<dbReference type="GeneID" id="18471206"/>
<gene>
    <name evidence="1" type="ORF">WALSEDRAFT_30906</name>
</gene>
<proteinExistence type="predicted"/>
<accession>I4YJQ3</accession>
<reference evidence="1 2" key="1">
    <citation type="journal article" date="2012" name="Fungal Genet. Biol.">
        <title>The genome of the xerotolerant mold Wallemia sebi reveals adaptations to osmotic stress and suggests cryptic sexual reproduction.</title>
        <authorList>
            <person name="Padamsee M."/>
            <person name="Kumar T.K.A."/>
            <person name="Riley R."/>
            <person name="Binder M."/>
            <person name="Boyd A."/>
            <person name="Calvo A.M."/>
            <person name="Furukawa K."/>
            <person name="Hesse C."/>
            <person name="Hohmann S."/>
            <person name="James T.Y."/>
            <person name="LaButti K."/>
            <person name="Lapidus A."/>
            <person name="Lindquist E."/>
            <person name="Lucas S."/>
            <person name="Miller K."/>
            <person name="Shantappa S."/>
            <person name="Grigoriev I.V."/>
            <person name="Hibbett D.S."/>
            <person name="McLaughlin D.J."/>
            <person name="Spatafora J.W."/>
            <person name="Aime M.C."/>
        </authorList>
    </citation>
    <scope>NUCLEOTIDE SEQUENCE [LARGE SCALE GENOMIC DNA]</scope>
    <source>
        <strain evidence="2">ATCC MYA-4683 / CBS 633.66</strain>
    </source>
</reference>
<dbReference type="OMA" id="MKENQAN"/>
<dbReference type="HOGENOM" id="CLU_262562_0_0_1"/>
<dbReference type="RefSeq" id="XP_006956014.1">
    <property type="nucleotide sequence ID" value="XM_006955952.1"/>
</dbReference>
<dbReference type="Proteomes" id="UP000005242">
    <property type="component" value="Unassembled WGS sequence"/>
</dbReference>
<name>I4YJQ3_WALMC</name>
<dbReference type="KEGG" id="wse:WALSEDRAFT_30906"/>
<sequence>MISQEIENCKTKNWVDFKRYLHGTLLKTCTPAQLTGLLRESQDINSPLSMKYDYLYNELIVYDNDVELLSRNVSRKTWKALIKRRGYGIIAKNLNNIAVNIPLYLLVEFIRSTKQINLIDPDNHNLASDGADNYALLLNTAYKSTGSVDILIRGFDTLQMYRKKAKSIKFRTTSKGMLNLFITISKLWYSNQNDEVMTHILQTLSHNFDFSILSYKSSRQVEIFGAIVKFIKTIPVQARFTYIHTIDRTISDTMTADGQFRSPNPTQYDIPTFEARSLSILYLLPSHISLLLLKNTKSVGYPTEFSPALPFRLNKRLASLSNVGESYVSGLRVAIASRDANRTRLLSSTSDDESDNFTKVTIEGLKSRCKTTTDRDLRKNLVVALLLYSAISKDDLYDNLDWILGRFINDDFTRYEILAATNSYGSTFIECYLYFFEELSGLSVLEGIGQDEVVNKKHVRESVLRAAESGNKLLEKYIDVALHSSAHNSDFSRNEYNELSSLILGVLNKRIETIDRLRILKSTSEDGEEPINQLLDPLKHLFAKWLTQKLTSKESSPIYQKAFPPSMIVQPHAALQPVYSCEKERFNSLSPPISAYGSRISFEFLDSLAQDLLKVRQQHFSENDKPDNSNYYSHIPFIISLPQGISNKNSGKRLRTRFGQFTPYINKITDEDLADIDQGQLRNDWKRLAFGINLWYKMLQSTSKLDRTLVLTNAVKGLAKKMTQEVPTPTDYLYAIIGLAQVDLLSDMAEFVSYLYPCDTKLFFKLLDLDNVLDDSSNFVQRTIDDKYIEFFKKEEWPVTPYQILKKVLEYLNYRPDSHPRVTANRLSRYLSVDFQKKLAKLAVRVLKSNIIKNSDHEEIVVKYVDSSNSWLIGLIFLAASQKGLCASQIGEILSTMKEQGDKVDIFSWMYNVDDLIKAITPVGLQSDDVIIETLVRIVKEPNFIKAQLRLLNGGFLSTMPIEKSKEIAVQLIDLINNKEVHKLTTMKAIISAILVNAQSGFSVKEVSSHLINTAKQVAHPSIQGFIVTQLLRLVPNNVTFEVIDDVLNANFNTIIQNMTLSDDVYAMLRDPNVMFPADHLNSFEKNFYLDDKDKPFIEAVLNRHPRNIPVNLHGRWTKSIETFIVRYLEKRNEFASAIGERFNMFDAARLAHVPNLFTVFAERWYKLCDTKSLLFQSLYLEAVRLPYALKYEESLKTIQEYTIIGKLFKYTNSSDTSGTGLINAFYNIDMNNKIPVESNDGWSTYSWNILNNLSMNIVQFEEEGELLKALHLAQFTKTCFEDIKAGFIHDRVSDIANILKNLKQFCDVGIFTKRLYLNLLVGSGIFFRDLKSYALSGIRFDLL</sequence>
<organism evidence="1 2">
    <name type="scientific">Wallemia mellicola (strain ATCC MYA-4683 / CBS 633.66)</name>
    <name type="common">Wallemia sebi (CBS 633.66)</name>
    <dbReference type="NCBI Taxonomy" id="671144"/>
    <lineage>
        <taxon>Eukaryota</taxon>
        <taxon>Fungi</taxon>
        <taxon>Dikarya</taxon>
        <taxon>Basidiomycota</taxon>
        <taxon>Wallemiomycotina</taxon>
        <taxon>Wallemiomycetes</taxon>
        <taxon>Wallemiales</taxon>
        <taxon>Wallemiaceae</taxon>
        <taxon>Wallemia</taxon>
    </lineage>
</organism>
<evidence type="ECO:0000313" key="2">
    <source>
        <dbReference type="Proteomes" id="UP000005242"/>
    </source>
</evidence>
<keyword evidence="2" id="KW-1185">Reference proteome</keyword>
<dbReference type="InParanoid" id="I4YJQ3"/>